<dbReference type="InterPro" id="IPR003661">
    <property type="entry name" value="HisK_dim/P_dom"/>
</dbReference>
<feature type="region of interest" description="Disordered" evidence="8">
    <location>
        <begin position="1"/>
        <end position="33"/>
    </location>
</feature>
<dbReference type="Gene3D" id="3.30.565.10">
    <property type="entry name" value="Histidine kinase-like ATPase, C-terminal domain"/>
    <property type="match status" value="1"/>
</dbReference>
<organism evidence="12 13">
    <name type="scientific">Iodidimonas muriae</name>
    <dbReference type="NCBI Taxonomy" id="261467"/>
    <lineage>
        <taxon>Bacteria</taxon>
        <taxon>Pseudomonadati</taxon>
        <taxon>Pseudomonadota</taxon>
        <taxon>Alphaproteobacteria</taxon>
        <taxon>Iodidimonadales</taxon>
        <taxon>Iodidimonadaceae</taxon>
        <taxon>Iodidimonas</taxon>
    </lineage>
</organism>
<dbReference type="Gene3D" id="6.10.340.10">
    <property type="match status" value="1"/>
</dbReference>
<dbReference type="SMART" id="SM00304">
    <property type="entry name" value="HAMP"/>
    <property type="match status" value="1"/>
</dbReference>
<comment type="catalytic activity">
    <reaction evidence="1">
        <text>ATP + protein L-histidine = ADP + protein N-phospho-L-histidine.</text>
        <dbReference type="EC" id="2.7.13.3"/>
    </reaction>
</comment>
<dbReference type="InterPro" id="IPR036890">
    <property type="entry name" value="HATPase_C_sf"/>
</dbReference>
<dbReference type="SUPFAM" id="SSF47384">
    <property type="entry name" value="Homodimeric domain of signal transducing histidine kinase"/>
    <property type="match status" value="1"/>
</dbReference>
<evidence type="ECO:0000256" key="7">
    <source>
        <dbReference type="ARBA" id="ARBA00023012"/>
    </source>
</evidence>
<dbReference type="CDD" id="cd00082">
    <property type="entry name" value="HisKA"/>
    <property type="match status" value="1"/>
</dbReference>
<feature type="transmembrane region" description="Helical" evidence="9">
    <location>
        <begin position="224"/>
        <end position="242"/>
    </location>
</feature>
<feature type="compositionally biased region" description="Low complexity" evidence="8">
    <location>
        <begin position="9"/>
        <end position="30"/>
    </location>
</feature>
<evidence type="ECO:0000256" key="4">
    <source>
        <dbReference type="ARBA" id="ARBA00022553"/>
    </source>
</evidence>
<keyword evidence="9" id="KW-1133">Transmembrane helix</keyword>
<comment type="caution">
    <text evidence="12">The sequence shown here is derived from an EMBL/GenBank/DDBJ whole genome shotgun (WGS) entry which is preliminary data.</text>
</comment>
<dbReference type="PROSITE" id="PS50885">
    <property type="entry name" value="HAMP"/>
    <property type="match status" value="1"/>
</dbReference>
<sequence length="618" mass="68591">MTTAPKNTAPPASQENSEAESSAQAQTSPAISKPSNSFHLRIIHRIFLGYGLGILAFGWLSFATYFGVQALSKITDQAYQHPFLVSNATMAIRADITEAQLNLSAMASAASTNEKLVKYEALENAHKRARQNFTIIRERFLGNQEDAQDAFTLFKQFSELNLTIAGHLIEGDQTQAQQLTATENIKLVRDLTEKINAIHEFARARSIAFRDEAQSMRKDIKFKLIFAILLGATIISVAGLMVNSSITRPLGRLRKAMRSLADGNINVSVPERERRDEIGDMANALEVFREIYENQRRMERAQNEAEKRLREAETARLNDQVEATARAMEMLDRKVQERTRELGDSNDALRHEIEKRTAAEIDLKKALQAIELASSAKSNFLAHMSHELRTPLNAVLGFSELIKNKIDNGAEPKLLLPYMDIISSAGNTLLDLVETILDLTKIGNKIEDIDRHPEAIPGLMDDVMKPTLAKAQDKQIDIVRDLSEDDLPLYVERNMIVRALTNILCNAVKFTPGPSTVTITGYADGAFYKICFKDEGIGIHPDDVERIMEPFSQADSTFNRRFEGSGLGLPLAKRIIELHGGSLTLSSNPGAGTLVVITLPLYQPKDQSQENGFVGETA</sequence>
<dbReference type="EC" id="2.7.13.3" evidence="3"/>
<keyword evidence="9" id="KW-0812">Transmembrane</keyword>
<dbReference type="InterPro" id="IPR003660">
    <property type="entry name" value="HAMP_dom"/>
</dbReference>
<dbReference type="PROSITE" id="PS50109">
    <property type="entry name" value="HIS_KIN"/>
    <property type="match status" value="1"/>
</dbReference>
<dbReference type="InterPro" id="IPR004358">
    <property type="entry name" value="Sig_transdc_His_kin-like_C"/>
</dbReference>
<evidence type="ECO:0000256" key="8">
    <source>
        <dbReference type="SAM" id="MobiDB-lite"/>
    </source>
</evidence>
<keyword evidence="13" id="KW-1185">Reference proteome</keyword>
<evidence type="ECO:0000256" key="6">
    <source>
        <dbReference type="ARBA" id="ARBA00022777"/>
    </source>
</evidence>
<evidence type="ECO:0000256" key="3">
    <source>
        <dbReference type="ARBA" id="ARBA00012438"/>
    </source>
</evidence>
<comment type="subcellular location">
    <subcellularLocation>
        <location evidence="2">Membrane</location>
    </subcellularLocation>
</comment>
<evidence type="ECO:0000256" key="1">
    <source>
        <dbReference type="ARBA" id="ARBA00000085"/>
    </source>
</evidence>
<dbReference type="SMART" id="SM00388">
    <property type="entry name" value="HisKA"/>
    <property type="match status" value="1"/>
</dbReference>
<feature type="domain" description="Histidine kinase" evidence="10">
    <location>
        <begin position="383"/>
        <end position="603"/>
    </location>
</feature>
<dbReference type="InterPro" id="IPR036097">
    <property type="entry name" value="HisK_dim/P_sf"/>
</dbReference>
<keyword evidence="4" id="KW-0597">Phosphoprotein</keyword>
<accession>A0ABQ2LEI4</accession>
<keyword evidence="6" id="KW-0418">Kinase</keyword>
<evidence type="ECO:0000256" key="2">
    <source>
        <dbReference type="ARBA" id="ARBA00004370"/>
    </source>
</evidence>
<feature type="transmembrane region" description="Helical" evidence="9">
    <location>
        <begin position="42"/>
        <end position="68"/>
    </location>
</feature>
<dbReference type="Gene3D" id="1.10.287.130">
    <property type="match status" value="1"/>
</dbReference>
<feature type="domain" description="HAMP" evidence="11">
    <location>
        <begin position="244"/>
        <end position="297"/>
    </location>
</feature>
<gene>
    <name evidence="12" type="ORF">GCM10007972_19130</name>
</gene>
<keyword evidence="5" id="KW-0808">Transferase</keyword>
<dbReference type="SUPFAM" id="SSF158472">
    <property type="entry name" value="HAMP domain-like"/>
    <property type="match status" value="1"/>
</dbReference>
<evidence type="ECO:0000256" key="9">
    <source>
        <dbReference type="SAM" id="Phobius"/>
    </source>
</evidence>
<dbReference type="CDD" id="cd06225">
    <property type="entry name" value="HAMP"/>
    <property type="match status" value="1"/>
</dbReference>
<dbReference type="RefSeq" id="WP_150005112.1">
    <property type="nucleotide sequence ID" value="NZ_BMOV01000006.1"/>
</dbReference>
<keyword evidence="7" id="KW-0902">Two-component regulatory system</keyword>
<dbReference type="PANTHER" id="PTHR43711">
    <property type="entry name" value="TWO-COMPONENT HISTIDINE KINASE"/>
    <property type="match status" value="1"/>
</dbReference>
<keyword evidence="9" id="KW-0472">Membrane</keyword>
<dbReference type="PANTHER" id="PTHR43711:SF1">
    <property type="entry name" value="HISTIDINE KINASE 1"/>
    <property type="match status" value="1"/>
</dbReference>
<dbReference type="Pfam" id="PF00512">
    <property type="entry name" value="HisKA"/>
    <property type="match status" value="1"/>
</dbReference>
<evidence type="ECO:0000259" key="11">
    <source>
        <dbReference type="PROSITE" id="PS50885"/>
    </source>
</evidence>
<dbReference type="EMBL" id="BMOV01000006">
    <property type="protein sequence ID" value="GGO13183.1"/>
    <property type="molecule type" value="Genomic_DNA"/>
</dbReference>
<dbReference type="Pfam" id="PF00672">
    <property type="entry name" value="HAMP"/>
    <property type="match status" value="1"/>
</dbReference>
<dbReference type="Pfam" id="PF02518">
    <property type="entry name" value="HATPase_c"/>
    <property type="match status" value="1"/>
</dbReference>
<reference evidence="13" key="1">
    <citation type="journal article" date="2019" name="Int. J. Syst. Evol. Microbiol.">
        <title>The Global Catalogue of Microorganisms (GCM) 10K type strain sequencing project: providing services to taxonomists for standard genome sequencing and annotation.</title>
        <authorList>
            <consortium name="The Broad Institute Genomics Platform"/>
            <consortium name="The Broad Institute Genome Sequencing Center for Infectious Disease"/>
            <person name="Wu L."/>
            <person name="Ma J."/>
        </authorList>
    </citation>
    <scope>NUCLEOTIDE SEQUENCE [LARGE SCALE GENOMIC DNA]</scope>
    <source>
        <strain evidence="13">JCM 17843</strain>
    </source>
</reference>
<dbReference type="PRINTS" id="PR00344">
    <property type="entry name" value="BCTRLSENSOR"/>
</dbReference>
<evidence type="ECO:0000256" key="5">
    <source>
        <dbReference type="ARBA" id="ARBA00022679"/>
    </source>
</evidence>
<dbReference type="SMART" id="SM00387">
    <property type="entry name" value="HATPase_c"/>
    <property type="match status" value="1"/>
</dbReference>
<dbReference type="InterPro" id="IPR005467">
    <property type="entry name" value="His_kinase_dom"/>
</dbReference>
<proteinExistence type="predicted"/>
<name>A0ABQ2LEI4_9PROT</name>
<dbReference type="InterPro" id="IPR050736">
    <property type="entry name" value="Sensor_HK_Regulatory"/>
</dbReference>
<dbReference type="InterPro" id="IPR003594">
    <property type="entry name" value="HATPase_dom"/>
</dbReference>
<dbReference type="SUPFAM" id="SSF55874">
    <property type="entry name" value="ATPase domain of HSP90 chaperone/DNA topoisomerase II/histidine kinase"/>
    <property type="match status" value="1"/>
</dbReference>
<dbReference type="Proteomes" id="UP000602381">
    <property type="component" value="Unassembled WGS sequence"/>
</dbReference>
<evidence type="ECO:0000313" key="13">
    <source>
        <dbReference type="Proteomes" id="UP000602381"/>
    </source>
</evidence>
<evidence type="ECO:0000259" key="10">
    <source>
        <dbReference type="PROSITE" id="PS50109"/>
    </source>
</evidence>
<evidence type="ECO:0000313" key="12">
    <source>
        <dbReference type="EMBL" id="GGO13183.1"/>
    </source>
</evidence>
<protein>
    <recommendedName>
        <fullName evidence="3">histidine kinase</fullName>
        <ecNumber evidence="3">2.7.13.3</ecNumber>
    </recommendedName>
</protein>